<comment type="caution">
    <text evidence="2">The sequence shown here is derived from an EMBL/GenBank/DDBJ whole genome shotgun (WGS) entry which is preliminary data.</text>
</comment>
<keyword evidence="3" id="KW-1185">Reference proteome</keyword>
<protein>
    <submittedName>
        <fullName evidence="2">Uncharacterized protein</fullName>
    </submittedName>
</protein>
<dbReference type="AlphaFoldDB" id="A0A4Y2P2M2"/>
<feature type="compositionally biased region" description="Basic and acidic residues" evidence="1">
    <location>
        <begin position="110"/>
        <end position="120"/>
    </location>
</feature>
<gene>
    <name evidence="2" type="ORF">AVEN_270273_1</name>
</gene>
<dbReference type="EMBL" id="BGPR01010323">
    <property type="protein sequence ID" value="GBN45561.1"/>
    <property type="molecule type" value="Genomic_DNA"/>
</dbReference>
<feature type="compositionally biased region" description="Basic and acidic residues" evidence="1">
    <location>
        <begin position="78"/>
        <end position="90"/>
    </location>
</feature>
<accession>A0A4Y2P2M2</accession>
<evidence type="ECO:0000313" key="3">
    <source>
        <dbReference type="Proteomes" id="UP000499080"/>
    </source>
</evidence>
<sequence length="570" mass="63953">MVIKNSSIVTSNTYRNCIILNKDKSNKLQENISQKKLTDKHEISEQKAAAFYSERNSDNLSFSRSCVENRQQNYNGENRSKPVLNERNDENPSNFLRPEVGKPKGFGGDEENRKMRKLESFDSESLSKTGNKKALKPLIDFITIDKTSKVNTKEKLAKFNLGNDMITTLYGTSKSENRSSENKPKYELLTSDSIKERKSTAENNCLNCGYKSNHKPDLKHCDLINSENAIHYSKHFVEEERNPTYGKYLAELQPPNHDVHETPNQTNNSVTEYIIVSKSNLQDDRTQTSPVSPFLIFPLKYDGPFNGVQKLMVPISSPRTDTQSPNLENNAFTRIAPKVFDTVLGDEDIFEIKESSLKDNYALVSGNRVLPLKILKNPWTPSCGLVRGNAIGNSRSQPLNQVNSGSSMKGNCSLTQHFEHESVKRDSLVPYPNENSGGTSDGQIVDFNKQSSKFEKLIPVEDYVSYKKRGERIAINSSSGSDMAEILYGTPASKTSAENRKKFDPPNLESLRITNKPLLTESKCHNTSVKIDESSNAKDCKSLHQNENSGNNRPAHKRKPCGIVPGLSIE</sequence>
<reference evidence="2 3" key="1">
    <citation type="journal article" date="2019" name="Sci. Rep.">
        <title>Orb-weaving spider Araneus ventricosus genome elucidates the spidroin gene catalogue.</title>
        <authorList>
            <person name="Kono N."/>
            <person name="Nakamura H."/>
            <person name="Ohtoshi R."/>
            <person name="Moran D.A.P."/>
            <person name="Shinohara A."/>
            <person name="Yoshida Y."/>
            <person name="Fujiwara M."/>
            <person name="Mori M."/>
            <person name="Tomita M."/>
            <person name="Arakawa K."/>
        </authorList>
    </citation>
    <scope>NUCLEOTIDE SEQUENCE [LARGE SCALE GENOMIC DNA]</scope>
</reference>
<name>A0A4Y2P2M2_ARAVE</name>
<evidence type="ECO:0000256" key="1">
    <source>
        <dbReference type="SAM" id="MobiDB-lite"/>
    </source>
</evidence>
<feature type="region of interest" description="Disordered" evidence="1">
    <location>
        <begin position="69"/>
        <end position="129"/>
    </location>
</feature>
<dbReference type="OrthoDB" id="6430133at2759"/>
<organism evidence="2 3">
    <name type="scientific">Araneus ventricosus</name>
    <name type="common">Orbweaver spider</name>
    <name type="synonym">Epeira ventricosa</name>
    <dbReference type="NCBI Taxonomy" id="182803"/>
    <lineage>
        <taxon>Eukaryota</taxon>
        <taxon>Metazoa</taxon>
        <taxon>Ecdysozoa</taxon>
        <taxon>Arthropoda</taxon>
        <taxon>Chelicerata</taxon>
        <taxon>Arachnida</taxon>
        <taxon>Araneae</taxon>
        <taxon>Araneomorphae</taxon>
        <taxon>Entelegynae</taxon>
        <taxon>Araneoidea</taxon>
        <taxon>Araneidae</taxon>
        <taxon>Araneus</taxon>
    </lineage>
</organism>
<feature type="region of interest" description="Disordered" evidence="1">
    <location>
        <begin position="527"/>
        <end position="570"/>
    </location>
</feature>
<evidence type="ECO:0000313" key="2">
    <source>
        <dbReference type="EMBL" id="GBN45561.1"/>
    </source>
</evidence>
<dbReference type="Proteomes" id="UP000499080">
    <property type="component" value="Unassembled WGS sequence"/>
</dbReference>
<feature type="compositionally biased region" description="Basic and acidic residues" evidence="1">
    <location>
        <begin position="530"/>
        <end position="544"/>
    </location>
</feature>
<proteinExistence type="predicted"/>